<keyword evidence="3" id="KW-0472">Membrane</keyword>
<feature type="domain" description="DUF4352" evidence="4">
    <location>
        <begin position="167"/>
        <end position="253"/>
    </location>
</feature>
<feature type="transmembrane region" description="Helical" evidence="3">
    <location>
        <begin position="69"/>
        <end position="93"/>
    </location>
</feature>
<feature type="compositionally biased region" description="Low complexity" evidence="2">
    <location>
        <begin position="128"/>
        <end position="137"/>
    </location>
</feature>
<organism evidence="5 6">
    <name type="scientific">Streptomyces mesophilus</name>
    <dbReference type="NCBI Taxonomy" id="1775132"/>
    <lineage>
        <taxon>Bacteria</taxon>
        <taxon>Bacillati</taxon>
        <taxon>Actinomycetota</taxon>
        <taxon>Actinomycetes</taxon>
        <taxon>Kitasatosporales</taxon>
        <taxon>Streptomycetaceae</taxon>
        <taxon>Streptomyces</taxon>
    </lineage>
</organism>
<name>A0A6G4XMK4_9ACTN</name>
<dbReference type="Gene3D" id="2.60.40.1240">
    <property type="match status" value="1"/>
</dbReference>
<dbReference type="EMBL" id="JAAKZW010000081">
    <property type="protein sequence ID" value="NGO77934.1"/>
    <property type="molecule type" value="Genomic_DNA"/>
</dbReference>
<feature type="compositionally biased region" description="Acidic residues" evidence="2">
    <location>
        <begin position="117"/>
        <end position="127"/>
    </location>
</feature>
<dbReference type="Pfam" id="PF11611">
    <property type="entry name" value="DUF4352"/>
    <property type="match status" value="1"/>
</dbReference>
<evidence type="ECO:0000259" key="4">
    <source>
        <dbReference type="Pfam" id="PF11611"/>
    </source>
</evidence>
<gene>
    <name evidence="5" type="ORF">G6045_20045</name>
</gene>
<accession>A0A6G4XMK4</accession>
<keyword evidence="6" id="KW-1185">Reference proteome</keyword>
<dbReference type="Proteomes" id="UP000481109">
    <property type="component" value="Unassembled WGS sequence"/>
</dbReference>
<keyword evidence="1" id="KW-0732">Signal</keyword>
<sequence>MAPPAGPFMQPRNGLGTAALVTGIIGLVLAITIVLFWVGAILGVLGLVFGFIGMGRARRGEATNKGAALAGAITGGIAVVVAIAVLAFTVWFVNEAGEELDKAIKDASSSAPKDPTEEATDAGEEAPADSADSGDPAAFGDAWEYEDGVAVTVSAPKAYTPDQYAAGHEKGNKAYQFTITIENGSKEKLDISGAFPSLRDGKGSDTEMIFDGSNGTKPFEGTVLPGKKATAKYAFSVPVGAEKELQLEMSPEILEYDDAIWTGSAK</sequence>
<evidence type="ECO:0000256" key="2">
    <source>
        <dbReference type="SAM" id="MobiDB-lite"/>
    </source>
</evidence>
<evidence type="ECO:0000256" key="3">
    <source>
        <dbReference type="SAM" id="Phobius"/>
    </source>
</evidence>
<feature type="region of interest" description="Disordered" evidence="2">
    <location>
        <begin position="105"/>
        <end position="137"/>
    </location>
</feature>
<evidence type="ECO:0000313" key="6">
    <source>
        <dbReference type="Proteomes" id="UP000481109"/>
    </source>
</evidence>
<dbReference type="AlphaFoldDB" id="A0A6G4XMK4"/>
<keyword evidence="3" id="KW-1133">Transmembrane helix</keyword>
<reference evidence="5 6" key="1">
    <citation type="submission" date="2020-02" db="EMBL/GenBank/DDBJ databases">
        <title>Whole-genome analyses of novel actinobacteria.</title>
        <authorList>
            <person name="Sahin N."/>
            <person name="Tokatli A."/>
        </authorList>
    </citation>
    <scope>NUCLEOTIDE SEQUENCE [LARGE SCALE GENOMIC DNA]</scope>
    <source>
        <strain evidence="5 6">YC504</strain>
    </source>
</reference>
<proteinExistence type="predicted"/>
<dbReference type="InterPro" id="IPR029051">
    <property type="entry name" value="DUF4352"/>
</dbReference>
<evidence type="ECO:0000313" key="5">
    <source>
        <dbReference type="EMBL" id="NGO77934.1"/>
    </source>
</evidence>
<dbReference type="InterPro" id="IPR029050">
    <property type="entry name" value="Immunoprotect_excell_Ig-like"/>
</dbReference>
<keyword evidence="3" id="KW-0812">Transmembrane</keyword>
<feature type="transmembrane region" description="Helical" evidence="3">
    <location>
        <begin position="20"/>
        <end position="49"/>
    </location>
</feature>
<comment type="caution">
    <text evidence="5">The sequence shown here is derived from an EMBL/GenBank/DDBJ whole genome shotgun (WGS) entry which is preliminary data.</text>
</comment>
<protein>
    <submittedName>
        <fullName evidence="5">DUF4352 domain-containing protein</fullName>
    </submittedName>
</protein>
<evidence type="ECO:0000256" key="1">
    <source>
        <dbReference type="ARBA" id="ARBA00022729"/>
    </source>
</evidence>